<protein>
    <submittedName>
        <fullName evidence="1">Uncharacterized protein</fullName>
    </submittedName>
</protein>
<dbReference type="AlphaFoldDB" id="A0A7W6IQ48"/>
<gene>
    <name evidence="1" type="ORF">GGR20_003442</name>
</gene>
<name>A0A7W6IQ48_9HYPH</name>
<proteinExistence type="predicted"/>
<dbReference type="EMBL" id="JACIEW010000010">
    <property type="protein sequence ID" value="MBB4053780.1"/>
    <property type="molecule type" value="Genomic_DNA"/>
</dbReference>
<comment type="caution">
    <text evidence="1">The sequence shown here is derived from an EMBL/GenBank/DDBJ whole genome shotgun (WGS) entry which is preliminary data.</text>
</comment>
<evidence type="ECO:0000313" key="1">
    <source>
        <dbReference type="EMBL" id="MBB4053780.1"/>
    </source>
</evidence>
<evidence type="ECO:0000313" key="2">
    <source>
        <dbReference type="Proteomes" id="UP000547011"/>
    </source>
</evidence>
<organism evidence="1 2">
    <name type="scientific">Devosia subaequoris</name>
    <dbReference type="NCBI Taxonomy" id="395930"/>
    <lineage>
        <taxon>Bacteria</taxon>
        <taxon>Pseudomonadati</taxon>
        <taxon>Pseudomonadota</taxon>
        <taxon>Alphaproteobacteria</taxon>
        <taxon>Hyphomicrobiales</taxon>
        <taxon>Devosiaceae</taxon>
        <taxon>Devosia</taxon>
    </lineage>
</organism>
<reference evidence="1 2" key="1">
    <citation type="submission" date="2020-08" db="EMBL/GenBank/DDBJ databases">
        <title>Genomic Encyclopedia of Type Strains, Phase IV (KMG-IV): sequencing the most valuable type-strain genomes for metagenomic binning, comparative biology and taxonomic classification.</title>
        <authorList>
            <person name="Goeker M."/>
        </authorList>
    </citation>
    <scope>NUCLEOTIDE SEQUENCE [LARGE SCALE GENOMIC DNA]</scope>
    <source>
        <strain evidence="1 2">DSM 23447</strain>
    </source>
</reference>
<dbReference type="RefSeq" id="WP_183312528.1">
    <property type="nucleotide sequence ID" value="NZ_JACIEW010000010.1"/>
</dbReference>
<keyword evidence="2" id="KW-1185">Reference proteome</keyword>
<dbReference type="Proteomes" id="UP000547011">
    <property type="component" value="Unassembled WGS sequence"/>
</dbReference>
<accession>A0A7W6IQ48</accession>
<sequence length="87" mass="8856">MPDRFATHADGLESPASSGFAIIPDDSADLPHVTRAVYIGTAGNLAVTLASGDQVTLVNLPSATLLPVRIARVEATGTTATDLVGLL</sequence>